<accession>A0A3D9Z2L3</accession>
<dbReference type="InterPro" id="IPR025996">
    <property type="entry name" value="MT1864/Rv1816-like_C"/>
</dbReference>
<dbReference type="OrthoDB" id="7056813at2"/>
<dbReference type="EMBL" id="QUMO01000001">
    <property type="protein sequence ID" value="REF89404.1"/>
    <property type="molecule type" value="Genomic_DNA"/>
</dbReference>
<evidence type="ECO:0000259" key="5">
    <source>
        <dbReference type="PROSITE" id="PS50977"/>
    </source>
</evidence>
<dbReference type="Gene3D" id="1.10.357.10">
    <property type="entry name" value="Tetracycline Repressor, domain 2"/>
    <property type="match status" value="1"/>
</dbReference>
<feature type="domain" description="HTH tetR-type" evidence="5">
    <location>
        <begin position="20"/>
        <end position="80"/>
    </location>
</feature>
<evidence type="ECO:0000256" key="4">
    <source>
        <dbReference type="PROSITE-ProRule" id="PRU00335"/>
    </source>
</evidence>
<organism evidence="6 7">
    <name type="scientific">Methylovirgula ligni</name>
    <dbReference type="NCBI Taxonomy" id="569860"/>
    <lineage>
        <taxon>Bacteria</taxon>
        <taxon>Pseudomonadati</taxon>
        <taxon>Pseudomonadota</taxon>
        <taxon>Alphaproteobacteria</taxon>
        <taxon>Hyphomicrobiales</taxon>
        <taxon>Beijerinckiaceae</taxon>
        <taxon>Methylovirgula</taxon>
    </lineage>
</organism>
<keyword evidence="1" id="KW-0805">Transcription regulation</keyword>
<gene>
    <name evidence="6" type="ORF">DES32_0625</name>
</gene>
<dbReference type="InterPro" id="IPR009057">
    <property type="entry name" value="Homeodomain-like_sf"/>
</dbReference>
<evidence type="ECO:0000256" key="2">
    <source>
        <dbReference type="ARBA" id="ARBA00023125"/>
    </source>
</evidence>
<dbReference type="Proteomes" id="UP000256900">
    <property type="component" value="Unassembled WGS sequence"/>
</dbReference>
<dbReference type="RefSeq" id="WP_115835177.1">
    <property type="nucleotide sequence ID" value="NZ_CP025086.1"/>
</dbReference>
<dbReference type="Pfam" id="PF00440">
    <property type="entry name" value="TetR_N"/>
    <property type="match status" value="1"/>
</dbReference>
<dbReference type="InterPro" id="IPR001647">
    <property type="entry name" value="HTH_TetR"/>
</dbReference>
<name>A0A3D9Z2L3_9HYPH</name>
<evidence type="ECO:0000313" key="6">
    <source>
        <dbReference type="EMBL" id="REF89404.1"/>
    </source>
</evidence>
<reference evidence="6 7" key="1">
    <citation type="submission" date="2018-08" db="EMBL/GenBank/DDBJ databases">
        <title>Genomic Encyclopedia of Type Strains, Phase IV (KMG-IV): sequencing the most valuable type-strain genomes for metagenomic binning, comparative biology and taxonomic classification.</title>
        <authorList>
            <person name="Goeker M."/>
        </authorList>
    </citation>
    <scope>NUCLEOTIDE SEQUENCE [LARGE SCALE GENOMIC DNA]</scope>
    <source>
        <strain evidence="6 7">BW863</strain>
    </source>
</reference>
<keyword evidence="7" id="KW-1185">Reference proteome</keyword>
<dbReference type="Pfam" id="PF13305">
    <property type="entry name" value="TetR_C_33"/>
    <property type="match status" value="1"/>
</dbReference>
<feature type="DNA-binding region" description="H-T-H motif" evidence="4">
    <location>
        <begin position="43"/>
        <end position="62"/>
    </location>
</feature>
<keyword evidence="3" id="KW-0804">Transcription</keyword>
<evidence type="ECO:0000256" key="3">
    <source>
        <dbReference type="ARBA" id="ARBA00023163"/>
    </source>
</evidence>
<dbReference type="GO" id="GO:0003700">
    <property type="term" value="F:DNA-binding transcription factor activity"/>
    <property type="evidence" value="ECO:0007669"/>
    <property type="project" value="TreeGrafter"/>
</dbReference>
<dbReference type="GO" id="GO:0000976">
    <property type="term" value="F:transcription cis-regulatory region binding"/>
    <property type="evidence" value="ECO:0007669"/>
    <property type="project" value="TreeGrafter"/>
</dbReference>
<proteinExistence type="predicted"/>
<sequence>MKRNWKHGGPFGERRGYHHGGLKDALVEAARALMAEHGPSGFTLSEAAKRVGVTAAAPYRHFADRQDLMGELARRGFDLFGERLAGAWDEGRPEPRAALQRMGRAYLNFATAEPGLYSAMFENARGLRGAAAGFIATKAFEGLSRAAAGVILGGGGDPAEIRRLALELWALAHGTAMLTLAGHFNPASGDDPAAILDRGAEALITAALRKK</sequence>
<dbReference type="PANTHER" id="PTHR30055:SF220">
    <property type="entry name" value="TETR-FAMILY REGULATORY PROTEIN"/>
    <property type="match status" value="1"/>
</dbReference>
<dbReference type="SUPFAM" id="SSF48498">
    <property type="entry name" value="Tetracyclin repressor-like, C-terminal domain"/>
    <property type="match status" value="1"/>
</dbReference>
<dbReference type="SUPFAM" id="SSF46689">
    <property type="entry name" value="Homeodomain-like"/>
    <property type="match status" value="1"/>
</dbReference>
<dbReference type="AlphaFoldDB" id="A0A3D9Z2L3"/>
<dbReference type="PROSITE" id="PS50977">
    <property type="entry name" value="HTH_TETR_2"/>
    <property type="match status" value="1"/>
</dbReference>
<comment type="caution">
    <text evidence="6">The sequence shown here is derived from an EMBL/GenBank/DDBJ whole genome shotgun (WGS) entry which is preliminary data.</text>
</comment>
<dbReference type="InterPro" id="IPR050109">
    <property type="entry name" value="HTH-type_TetR-like_transc_reg"/>
</dbReference>
<evidence type="ECO:0000256" key="1">
    <source>
        <dbReference type="ARBA" id="ARBA00023015"/>
    </source>
</evidence>
<keyword evidence="2 4" id="KW-0238">DNA-binding</keyword>
<evidence type="ECO:0000313" key="7">
    <source>
        <dbReference type="Proteomes" id="UP000256900"/>
    </source>
</evidence>
<dbReference type="PANTHER" id="PTHR30055">
    <property type="entry name" value="HTH-TYPE TRANSCRIPTIONAL REGULATOR RUTR"/>
    <property type="match status" value="1"/>
</dbReference>
<dbReference type="PRINTS" id="PR00455">
    <property type="entry name" value="HTHTETR"/>
</dbReference>
<protein>
    <submittedName>
        <fullName evidence="6">TetR family transcriptional regulator</fullName>
    </submittedName>
</protein>
<dbReference type="InterPro" id="IPR036271">
    <property type="entry name" value="Tet_transcr_reg_TetR-rel_C_sf"/>
</dbReference>